<name>A0A6V7QI72_ANACO</name>
<organism evidence="1">
    <name type="scientific">Ananas comosus var. bracteatus</name>
    <name type="common">red pineapple</name>
    <dbReference type="NCBI Taxonomy" id="296719"/>
    <lineage>
        <taxon>Eukaryota</taxon>
        <taxon>Viridiplantae</taxon>
        <taxon>Streptophyta</taxon>
        <taxon>Embryophyta</taxon>
        <taxon>Tracheophyta</taxon>
        <taxon>Spermatophyta</taxon>
        <taxon>Magnoliopsida</taxon>
        <taxon>Liliopsida</taxon>
        <taxon>Poales</taxon>
        <taxon>Bromeliaceae</taxon>
        <taxon>Bromelioideae</taxon>
        <taxon>Ananas</taxon>
    </lineage>
</organism>
<evidence type="ECO:0000313" key="1">
    <source>
        <dbReference type="EMBL" id="CAD1842738.1"/>
    </source>
</evidence>
<gene>
    <name evidence="1" type="ORF">CB5_LOCUS25949</name>
</gene>
<reference evidence="1" key="1">
    <citation type="submission" date="2020-07" db="EMBL/GenBank/DDBJ databases">
        <authorList>
            <person name="Lin J."/>
        </authorList>
    </citation>
    <scope>NUCLEOTIDE SEQUENCE</scope>
</reference>
<sequence>MQTPVQLRGVPDFGRHPIGAWRYPRHVRTVCSRDPIGDPAGALEAPSSGANVAHREGHCAARGPTATPTMLPTCGVHSSAFEKTKVYRLNGGCGKIQHGDSSINQFGFSLLSI</sequence>
<proteinExistence type="predicted"/>
<protein>
    <submittedName>
        <fullName evidence="1">Uncharacterized protein</fullName>
    </submittedName>
</protein>
<dbReference type="EMBL" id="LR862136">
    <property type="protein sequence ID" value="CAD1842738.1"/>
    <property type="molecule type" value="Genomic_DNA"/>
</dbReference>
<accession>A0A6V7QI72</accession>
<dbReference type="AlphaFoldDB" id="A0A6V7QI72"/>